<feature type="domain" description="Ras-GAP" evidence="3">
    <location>
        <begin position="648"/>
        <end position="830"/>
    </location>
</feature>
<dbReference type="PANTHER" id="PTHR10194:SF142">
    <property type="entry name" value="NEUROFIBROMIN"/>
    <property type="match status" value="1"/>
</dbReference>
<dbReference type="GO" id="GO:0005096">
    <property type="term" value="F:GTPase activator activity"/>
    <property type="evidence" value="ECO:0007669"/>
    <property type="project" value="UniProtKB-KW"/>
</dbReference>
<name>A0A165GXQ7_EXIGL</name>
<sequence>RASNRPSAKKYFEDDITSERDLFLLACHALWRADLRFLFHATSTEDEIEIGVAGMELIRHQSEPEVHLSVSRTMAMLFLSSSYISSDSPIYGAARLYNRRSTSEVLTACVTLMLQKPFDTDSNRILMPHILMVLTRYADDAYPEDEDAPWKYSPDRLPGFLAADFALVMIIALSSPGMDVTLQAAHGLQLLVGAERHERAPRPPVPGPEEQLKRWAVYEQIGEERLDYVGRMAYQKRLRQLFRVLSPPNPFNLALFNFCFTRWLELSQSVVQPAESIDAALKAIWQNLTFALAGIVGSCIALAGENVEIRSMARHMPQHLEQVAALPSNPPMVARQFVNALMNRLDDEDVMIRETSKDALSAELHPRLFPVLLQQIERAMFDRIDTPPELSRLNVDISRMILILSRFINRENDKGRACFRAKIKFCQLCDSLLAKRNFLTIRKESSLRNEVVDRIFGWIKDSQALRFIEPSNPDLQAECDVACLTTAVTLLENMRLQPLESPTSWYTTNLLSRTFYRYLTEMQMMADVHSMGSMNSEDGTAIQKSFNSSLHSTRDEPAIRALVVQGVVNMLQANPDAGTKHCLALGFHDDLRLRIQFCHIFARALASGRKLESPATVTPPPPLNQLCEMLRESDMFALAVCEICPANEVDVIIPILLNVFDTRDSLLRLMRSAIDREVARKESDKELFRSNTVCTRLLSAFAKMQGYNYLRKVIQPVVEQLQAMPADQSIEVDPIKASNATEEDLKQNMANLKVIAQALLDIISNSAPFMPPGNVWPGSRQTALRAFLFLRFIGPAIAAPHTVDIEVPKENIEIRRGLILMTKIIQNLANNALLSKDQFLTDLDPFLNENARKVQAFQETIARGTSEGDHRVETADIGTYLDEADTIFLQRFFQLNADKVGKELLSYQGHDSSNTGKKTWDMLCTALVELDPPIERPQLIPLDSQRHPKLLDFLQRNQHRNTESVRQLFTATSTDPTLLEFSAHQRPFEIVIDCTMFAPSSELPLPWIEYLIELIPSDLALQFQTAYVVNTNGAAQLYLRKVLHALANVPFGKQITAINSLEDLTDVLPASSVATIDSSASLDGEAKESFPEVYQVLRGAAQIPVTFQLGTTHIRITSTKAQQIFPGVQCKTIEIIPLSDIGDVTPYTSDRSPEFTIRRQRQDGTLIFASDSRDAIMKVSVQPTS</sequence>
<dbReference type="Pfam" id="PF13716">
    <property type="entry name" value="CRAL_TRIO_2"/>
    <property type="match status" value="1"/>
</dbReference>
<proteinExistence type="predicted"/>
<evidence type="ECO:0000256" key="1">
    <source>
        <dbReference type="ARBA" id="ARBA00022468"/>
    </source>
</evidence>
<evidence type="ECO:0000313" key="5">
    <source>
        <dbReference type="Proteomes" id="UP000077266"/>
    </source>
</evidence>
<dbReference type="InterPro" id="IPR008936">
    <property type="entry name" value="Rho_GTPase_activation_prot"/>
</dbReference>
<dbReference type="InterPro" id="IPR039360">
    <property type="entry name" value="Ras_GTPase"/>
</dbReference>
<dbReference type="EMBL" id="KV426033">
    <property type="protein sequence ID" value="KZV91150.1"/>
    <property type="molecule type" value="Genomic_DNA"/>
</dbReference>
<dbReference type="InterPro" id="IPR001251">
    <property type="entry name" value="CRAL-TRIO_dom"/>
</dbReference>
<evidence type="ECO:0000256" key="2">
    <source>
        <dbReference type="ARBA" id="ARBA00022553"/>
    </source>
</evidence>
<dbReference type="SUPFAM" id="SSF48350">
    <property type="entry name" value="GTPase activation domain, GAP"/>
    <property type="match status" value="1"/>
</dbReference>
<dbReference type="PROSITE" id="PS50018">
    <property type="entry name" value="RAS_GTPASE_ACTIV_2"/>
    <property type="match status" value="1"/>
</dbReference>
<dbReference type="AlphaFoldDB" id="A0A165GXQ7"/>
<organism evidence="4 5">
    <name type="scientific">Exidia glandulosa HHB12029</name>
    <dbReference type="NCBI Taxonomy" id="1314781"/>
    <lineage>
        <taxon>Eukaryota</taxon>
        <taxon>Fungi</taxon>
        <taxon>Dikarya</taxon>
        <taxon>Basidiomycota</taxon>
        <taxon>Agaricomycotina</taxon>
        <taxon>Agaricomycetes</taxon>
        <taxon>Auriculariales</taxon>
        <taxon>Exidiaceae</taxon>
        <taxon>Exidia</taxon>
    </lineage>
</organism>
<dbReference type="Proteomes" id="UP000077266">
    <property type="component" value="Unassembled WGS sequence"/>
</dbReference>
<keyword evidence="1" id="KW-0343">GTPase activation</keyword>
<dbReference type="InParanoid" id="A0A165GXQ7"/>
<dbReference type="Gene3D" id="1.10.506.10">
    <property type="entry name" value="GTPase Activation - p120gap, domain 1"/>
    <property type="match status" value="2"/>
</dbReference>
<dbReference type="InterPro" id="IPR011993">
    <property type="entry name" value="PH-like_dom_sf"/>
</dbReference>
<dbReference type="InterPro" id="IPR036865">
    <property type="entry name" value="CRAL-TRIO_dom_sf"/>
</dbReference>
<protein>
    <recommendedName>
        <fullName evidence="3">Ras-GAP domain-containing protein</fullName>
    </recommendedName>
</protein>
<gene>
    <name evidence="4" type="ORF">EXIGLDRAFT_693968</name>
</gene>
<accession>A0A165GXQ7</accession>
<dbReference type="SUPFAM" id="SSF48371">
    <property type="entry name" value="ARM repeat"/>
    <property type="match status" value="1"/>
</dbReference>
<reference evidence="4 5" key="1">
    <citation type="journal article" date="2016" name="Mol. Biol. Evol.">
        <title>Comparative Genomics of Early-Diverging Mushroom-Forming Fungi Provides Insights into the Origins of Lignocellulose Decay Capabilities.</title>
        <authorList>
            <person name="Nagy L.G."/>
            <person name="Riley R."/>
            <person name="Tritt A."/>
            <person name="Adam C."/>
            <person name="Daum C."/>
            <person name="Floudas D."/>
            <person name="Sun H."/>
            <person name="Yadav J.S."/>
            <person name="Pangilinan J."/>
            <person name="Larsson K.H."/>
            <person name="Matsuura K."/>
            <person name="Barry K."/>
            <person name="Labutti K."/>
            <person name="Kuo R."/>
            <person name="Ohm R.A."/>
            <person name="Bhattacharya S.S."/>
            <person name="Shirouzu T."/>
            <person name="Yoshinaga Y."/>
            <person name="Martin F.M."/>
            <person name="Grigoriev I.V."/>
            <person name="Hibbett D.S."/>
        </authorList>
    </citation>
    <scope>NUCLEOTIDE SEQUENCE [LARGE SCALE GENOMIC DNA]</scope>
    <source>
        <strain evidence="4 5">HHB12029</strain>
    </source>
</reference>
<dbReference type="InterPro" id="IPR016024">
    <property type="entry name" value="ARM-type_fold"/>
</dbReference>
<feature type="non-terminal residue" evidence="4">
    <location>
        <position position="1"/>
    </location>
</feature>
<dbReference type="STRING" id="1314781.A0A165GXQ7"/>
<dbReference type="InterPro" id="IPR001936">
    <property type="entry name" value="RasGAP_dom"/>
</dbReference>
<evidence type="ECO:0000313" key="4">
    <source>
        <dbReference type="EMBL" id="KZV91150.1"/>
    </source>
</evidence>
<dbReference type="SMART" id="SM00323">
    <property type="entry name" value="RasGAP"/>
    <property type="match status" value="1"/>
</dbReference>
<keyword evidence="5" id="KW-1185">Reference proteome</keyword>
<dbReference type="OrthoDB" id="28245at2759"/>
<keyword evidence="2" id="KW-0597">Phosphoprotein</keyword>
<evidence type="ECO:0000259" key="3">
    <source>
        <dbReference type="PROSITE" id="PS50018"/>
    </source>
</evidence>
<dbReference type="Gene3D" id="3.40.525.10">
    <property type="entry name" value="CRAL-TRIO lipid binding domain"/>
    <property type="match status" value="1"/>
</dbReference>
<dbReference type="PANTHER" id="PTHR10194">
    <property type="entry name" value="RAS GTPASE-ACTIVATING PROTEINS"/>
    <property type="match status" value="1"/>
</dbReference>
<dbReference type="Gene3D" id="2.30.29.30">
    <property type="entry name" value="Pleckstrin-homology domain (PH domain)/Phosphotyrosine-binding domain (PTB)"/>
    <property type="match status" value="1"/>
</dbReference>
<dbReference type="Pfam" id="PF00616">
    <property type="entry name" value="RasGAP"/>
    <property type="match status" value="1"/>
</dbReference>